<sequence>MKKENQPGNYQLKADLEGNYLIDKEHKATKRLGIFYAPSGGSVHKVARLIKQKLVDLQPDLFVISEVTPLQLLDYHNLILVCSTLGRNTWEMEQKDPWSSFLPKMLRIRLEGRKVAIVGLGDHVSYPNNFVDGMGILGQTIEEIGGQLIGETETRDYIFNDSRALQEGKFIGLPLDEDYEADKTETRIDNWLKGLRNTMEGGQK</sequence>
<comment type="cofactor">
    <cofactor evidence="1">
        <name>FMN</name>
        <dbReference type="ChEBI" id="CHEBI:58210"/>
    </cofactor>
</comment>
<evidence type="ECO:0000256" key="6">
    <source>
        <dbReference type="ARBA" id="ARBA00022982"/>
    </source>
</evidence>
<dbReference type="Pfam" id="PF00258">
    <property type="entry name" value="Flavodoxin_1"/>
    <property type="match status" value="1"/>
</dbReference>
<evidence type="ECO:0000259" key="7">
    <source>
        <dbReference type="PROSITE" id="PS50902"/>
    </source>
</evidence>
<protein>
    <submittedName>
        <fullName evidence="8">Flavodoxin domain-containing protein</fullName>
    </submittedName>
</protein>
<organism evidence="8 9">
    <name type="scientific">Odoribacter splanchnicus</name>
    <dbReference type="NCBI Taxonomy" id="28118"/>
    <lineage>
        <taxon>Bacteria</taxon>
        <taxon>Pseudomonadati</taxon>
        <taxon>Bacteroidota</taxon>
        <taxon>Bacteroidia</taxon>
        <taxon>Bacteroidales</taxon>
        <taxon>Odoribacteraceae</taxon>
        <taxon>Odoribacter</taxon>
    </lineage>
</organism>
<dbReference type="SUPFAM" id="SSF52218">
    <property type="entry name" value="Flavoproteins"/>
    <property type="match status" value="1"/>
</dbReference>
<gene>
    <name evidence="8" type="ORF">PN645_04765</name>
</gene>
<feature type="domain" description="Flavodoxin-like" evidence="7">
    <location>
        <begin position="32"/>
        <end position="196"/>
    </location>
</feature>
<dbReference type="InterPro" id="IPR008254">
    <property type="entry name" value="Flavodoxin/NO_synth"/>
</dbReference>
<proteinExistence type="inferred from homology"/>
<dbReference type="PANTHER" id="PTHR42809:SF1">
    <property type="entry name" value="FLAVODOXIN 1"/>
    <property type="match status" value="1"/>
</dbReference>
<evidence type="ECO:0000256" key="2">
    <source>
        <dbReference type="ARBA" id="ARBA00005267"/>
    </source>
</evidence>
<comment type="caution">
    <text evidence="8">The sequence shown here is derived from an EMBL/GenBank/DDBJ whole genome shotgun (WGS) entry which is preliminary data.</text>
</comment>
<dbReference type="InterPro" id="IPR029039">
    <property type="entry name" value="Flavoprotein-like_sf"/>
</dbReference>
<keyword evidence="5" id="KW-0288">FMN</keyword>
<evidence type="ECO:0000256" key="3">
    <source>
        <dbReference type="ARBA" id="ARBA00022448"/>
    </source>
</evidence>
<keyword evidence="6" id="KW-0249">Electron transport</keyword>
<keyword evidence="3" id="KW-0813">Transport</keyword>
<evidence type="ECO:0000313" key="8">
    <source>
        <dbReference type="EMBL" id="MDB9222319.1"/>
    </source>
</evidence>
<evidence type="ECO:0000256" key="5">
    <source>
        <dbReference type="ARBA" id="ARBA00022643"/>
    </source>
</evidence>
<dbReference type="PANTHER" id="PTHR42809">
    <property type="entry name" value="FLAVODOXIN 2"/>
    <property type="match status" value="1"/>
</dbReference>
<evidence type="ECO:0000256" key="1">
    <source>
        <dbReference type="ARBA" id="ARBA00001917"/>
    </source>
</evidence>
<dbReference type="Proteomes" id="UP001212263">
    <property type="component" value="Unassembled WGS sequence"/>
</dbReference>
<dbReference type="GO" id="GO:0010181">
    <property type="term" value="F:FMN binding"/>
    <property type="evidence" value="ECO:0007669"/>
    <property type="project" value="InterPro"/>
</dbReference>
<dbReference type="PIRSF" id="PIRSF038996">
    <property type="entry name" value="FldA"/>
    <property type="match status" value="1"/>
</dbReference>
<evidence type="ECO:0000256" key="4">
    <source>
        <dbReference type="ARBA" id="ARBA00022630"/>
    </source>
</evidence>
<dbReference type="Gene3D" id="3.40.50.360">
    <property type="match status" value="1"/>
</dbReference>
<keyword evidence="4" id="KW-0285">Flavoprotein</keyword>
<accession>A0AAW6FH81</accession>
<name>A0AAW6FH81_9BACT</name>
<dbReference type="InterPro" id="IPR050619">
    <property type="entry name" value="Flavodoxin"/>
</dbReference>
<comment type="similarity">
    <text evidence="2">Belongs to the flavodoxin family.</text>
</comment>
<evidence type="ECO:0000313" key="9">
    <source>
        <dbReference type="Proteomes" id="UP001212263"/>
    </source>
</evidence>
<dbReference type="InterPro" id="IPR010086">
    <property type="entry name" value="Flavodoxin_lc"/>
</dbReference>
<reference evidence="8" key="1">
    <citation type="submission" date="2023-01" db="EMBL/GenBank/DDBJ databases">
        <title>Human gut microbiome strain richness.</title>
        <authorList>
            <person name="Chen-Liaw A."/>
        </authorList>
    </citation>
    <scope>NUCLEOTIDE SEQUENCE</scope>
    <source>
        <strain evidence="8">RTP21484st1_B7_RTP21484_190118</strain>
    </source>
</reference>
<dbReference type="AlphaFoldDB" id="A0AAW6FH81"/>
<dbReference type="RefSeq" id="WP_272054139.1">
    <property type="nucleotide sequence ID" value="NZ_JAQMRB010000005.1"/>
</dbReference>
<dbReference type="PROSITE" id="PS50902">
    <property type="entry name" value="FLAVODOXIN_LIKE"/>
    <property type="match status" value="1"/>
</dbReference>
<dbReference type="EMBL" id="JAQMRD010000004">
    <property type="protein sequence ID" value="MDB9222319.1"/>
    <property type="molecule type" value="Genomic_DNA"/>
</dbReference>